<dbReference type="GO" id="GO:0048315">
    <property type="term" value="P:conidium formation"/>
    <property type="evidence" value="ECO:0007669"/>
    <property type="project" value="UniProtKB-KW"/>
</dbReference>
<feature type="compositionally biased region" description="Low complexity" evidence="3">
    <location>
        <begin position="187"/>
        <end position="205"/>
    </location>
</feature>
<keyword evidence="5" id="KW-0238">DNA-binding</keyword>
<gene>
    <name evidence="5" type="ORF">NA56DRAFT_209790</name>
</gene>
<feature type="domain" description="HTH APSES-type" evidence="4">
    <location>
        <begin position="61"/>
        <end position="168"/>
    </location>
</feature>
<sequence length="393" mass="42874">MAPSRHLPARTNLLMTEEVPDYDELVSRRRLGQTDLTVKSGQVGTSNSTKPKNLGTFDYAHLRAPLPKGIISGIFKPSPNSYFLMRRSHDGYISATGMFKATFPYAEVAEEEMERKYIKSLETTSSDETAGNVWIPPQHALELAEEYQILPWIKALLDNKPIEINPQKDATPKTISPPPKFLMPQETLAAPTPTRGRPRRSASPSKIASPRKIAGTKRARKGAAAQSDSVKSESLEPSEKSSSTNVQDALKAAAAEVKAKAAEEPVVRVNVDTEVEVKGDMETTHTHVEVEMPAGLPELPLPEDTEAMIAKAKEMVDAAVKSQNGAAIGNSKKLKRKAEIEEKEDDSAESVRAKKAKVEATELRKERIKTRALLGISATLAIGAAVQYAFNVL</sequence>
<reference evidence="5 6" key="1">
    <citation type="submission" date="2016-05" db="EMBL/GenBank/DDBJ databases">
        <title>A degradative enzymes factory behind the ericoid mycorrhizal symbiosis.</title>
        <authorList>
            <consortium name="DOE Joint Genome Institute"/>
            <person name="Martino E."/>
            <person name="Morin E."/>
            <person name="Grelet G."/>
            <person name="Kuo A."/>
            <person name="Kohler A."/>
            <person name="Daghino S."/>
            <person name="Barry K."/>
            <person name="Choi C."/>
            <person name="Cichocki N."/>
            <person name="Clum A."/>
            <person name="Copeland A."/>
            <person name="Hainaut M."/>
            <person name="Haridas S."/>
            <person name="Labutti K."/>
            <person name="Lindquist E."/>
            <person name="Lipzen A."/>
            <person name="Khouja H.-R."/>
            <person name="Murat C."/>
            <person name="Ohm R."/>
            <person name="Olson A."/>
            <person name="Spatafora J."/>
            <person name="Veneault-Fourrey C."/>
            <person name="Henrissat B."/>
            <person name="Grigoriev I."/>
            <person name="Martin F."/>
            <person name="Perotto S."/>
        </authorList>
    </citation>
    <scope>NUCLEOTIDE SEQUENCE [LARGE SCALE GENOMIC DNA]</scope>
    <source>
        <strain evidence="5 6">UAMH 7357</strain>
    </source>
</reference>
<dbReference type="AlphaFoldDB" id="A0A2J6PY34"/>
<dbReference type="STRING" id="1745343.A0A2J6PY34"/>
<evidence type="ECO:0000313" key="6">
    <source>
        <dbReference type="Proteomes" id="UP000235672"/>
    </source>
</evidence>
<dbReference type="SUPFAM" id="SSF54616">
    <property type="entry name" value="DNA-binding domain of Mlu1-box binding protein MBP1"/>
    <property type="match status" value="1"/>
</dbReference>
<evidence type="ECO:0000259" key="4">
    <source>
        <dbReference type="PROSITE" id="PS51299"/>
    </source>
</evidence>
<dbReference type="InterPro" id="IPR037548">
    <property type="entry name" value="Bqt4"/>
</dbReference>
<dbReference type="EMBL" id="KZ613491">
    <property type="protein sequence ID" value="PMD18917.1"/>
    <property type="molecule type" value="Genomic_DNA"/>
</dbReference>
<organism evidence="5 6">
    <name type="scientific">Hyaloscypha hepaticicola</name>
    <dbReference type="NCBI Taxonomy" id="2082293"/>
    <lineage>
        <taxon>Eukaryota</taxon>
        <taxon>Fungi</taxon>
        <taxon>Dikarya</taxon>
        <taxon>Ascomycota</taxon>
        <taxon>Pezizomycotina</taxon>
        <taxon>Leotiomycetes</taxon>
        <taxon>Helotiales</taxon>
        <taxon>Hyaloscyphaceae</taxon>
        <taxon>Hyaloscypha</taxon>
    </lineage>
</organism>
<feature type="region of interest" description="Disordered" evidence="3">
    <location>
        <begin position="327"/>
        <end position="356"/>
    </location>
</feature>
<evidence type="ECO:0000256" key="1">
    <source>
        <dbReference type="ARBA" id="ARBA00022969"/>
    </source>
</evidence>
<dbReference type="InterPro" id="IPR003163">
    <property type="entry name" value="Tscrpt_reg_HTH_APSES-type"/>
</dbReference>
<dbReference type="Gene3D" id="3.10.260.10">
    <property type="entry name" value="Transcription regulator HTH, APSES-type DNA-binding domain"/>
    <property type="match status" value="1"/>
</dbReference>
<dbReference type="GO" id="GO:0070197">
    <property type="term" value="P:meiotic attachment of telomere to nuclear envelope"/>
    <property type="evidence" value="ECO:0007669"/>
    <property type="project" value="InterPro"/>
</dbReference>
<dbReference type="OrthoDB" id="5346159at2759"/>
<keyword evidence="2" id="KW-0183">Conidiation</keyword>
<dbReference type="InterPro" id="IPR036887">
    <property type="entry name" value="HTH_APSES_sf"/>
</dbReference>
<dbReference type="Proteomes" id="UP000235672">
    <property type="component" value="Unassembled WGS sequence"/>
</dbReference>
<keyword evidence="6" id="KW-1185">Reference proteome</keyword>
<accession>A0A2J6PY34</accession>
<dbReference type="SMART" id="SM01252">
    <property type="entry name" value="KilA-N"/>
    <property type="match status" value="1"/>
</dbReference>
<dbReference type="GO" id="GO:0003677">
    <property type="term" value="F:DNA binding"/>
    <property type="evidence" value="ECO:0007669"/>
    <property type="project" value="UniProtKB-KW"/>
</dbReference>
<evidence type="ECO:0000256" key="2">
    <source>
        <dbReference type="ARBA" id="ARBA00023321"/>
    </source>
</evidence>
<dbReference type="PANTHER" id="PTHR38044:SF1">
    <property type="entry name" value="BOUQUET FORMATION PROTEIN 4"/>
    <property type="match status" value="1"/>
</dbReference>
<feature type="region of interest" description="Disordered" evidence="3">
    <location>
        <begin position="164"/>
        <end position="247"/>
    </location>
</feature>
<dbReference type="GO" id="GO:0030435">
    <property type="term" value="P:sporulation resulting in formation of a cellular spore"/>
    <property type="evidence" value="ECO:0007669"/>
    <property type="project" value="UniProtKB-KW"/>
</dbReference>
<evidence type="ECO:0000256" key="3">
    <source>
        <dbReference type="SAM" id="MobiDB-lite"/>
    </source>
</evidence>
<dbReference type="InterPro" id="IPR018004">
    <property type="entry name" value="KilA/APSES_HTH"/>
</dbReference>
<keyword evidence="1" id="KW-0749">Sporulation</keyword>
<protein>
    <submittedName>
        <fullName evidence="5">DNA-binding domain of Mlu1-box binding protein MBP1</fullName>
    </submittedName>
</protein>
<dbReference type="Pfam" id="PF04383">
    <property type="entry name" value="KilA-N"/>
    <property type="match status" value="1"/>
</dbReference>
<feature type="compositionally biased region" description="Basic and acidic residues" evidence="3">
    <location>
        <begin position="230"/>
        <end position="239"/>
    </location>
</feature>
<dbReference type="GO" id="GO:1990862">
    <property type="term" value="C:nuclear membrane complex Bqt3-Bqt4"/>
    <property type="evidence" value="ECO:0007669"/>
    <property type="project" value="InterPro"/>
</dbReference>
<dbReference type="PROSITE" id="PS51299">
    <property type="entry name" value="HTH_APSES"/>
    <property type="match status" value="1"/>
</dbReference>
<name>A0A2J6PY34_9HELO</name>
<evidence type="ECO:0000313" key="5">
    <source>
        <dbReference type="EMBL" id="PMD18917.1"/>
    </source>
</evidence>
<dbReference type="GO" id="GO:0044820">
    <property type="term" value="P:mitotic telomere tethering at nuclear periphery"/>
    <property type="evidence" value="ECO:0007669"/>
    <property type="project" value="TreeGrafter"/>
</dbReference>
<proteinExistence type="predicted"/>
<dbReference type="FunFam" id="3.10.260.10:FF:000002">
    <property type="entry name" value="APSES transcription factor, putative"/>
    <property type="match status" value="1"/>
</dbReference>
<dbReference type="PANTHER" id="PTHR38044">
    <property type="entry name" value="BOUQUET FORMATION PROTEIN 4"/>
    <property type="match status" value="1"/>
</dbReference>